<evidence type="ECO:0008006" key="4">
    <source>
        <dbReference type="Google" id="ProtNLM"/>
    </source>
</evidence>
<dbReference type="Proteomes" id="UP001153269">
    <property type="component" value="Unassembled WGS sequence"/>
</dbReference>
<accession>A0A9N7YI70</accession>
<evidence type="ECO:0000313" key="3">
    <source>
        <dbReference type="Proteomes" id="UP001153269"/>
    </source>
</evidence>
<dbReference type="EMBL" id="CADEAL010000779">
    <property type="protein sequence ID" value="CAB1425104.1"/>
    <property type="molecule type" value="Genomic_DNA"/>
</dbReference>
<feature type="signal peptide" evidence="1">
    <location>
        <begin position="1"/>
        <end position="18"/>
    </location>
</feature>
<dbReference type="AlphaFoldDB" id="A0A9N7YI70"/>
<organism evidence="2 3">
    <name type="scientific">Pleuronectes platessa</name>
    <name type="common">European plaice</name>
    <dbReference type="NCBI Taxonomy" id="8262"/>
    <lineage>
        <taxon>Eukaryota</taxon>
        <taxon>Metazoa</taxon>
        <taxon>Chordata</taxon>
        <taxon>Craniata</taxon>
        <taxon>Vertebrata</taxon>
        <taxon>Euteleostomi</taxon>
        <taxon>Actinopterygii</taxon>
        <taxon>Neopterygii</taxon>
        <taxon>Teleostei</taxon>
        <taxon>Neoteleostei</taxon>
        <taxon>Acanthomorphata</taxon>
        <taxon>Carangaria</taxon>
        <taxon>Pleuronectiformes</taxon>
        <taxon>Pleuronectoidei</taxon>
        <taxon>Pleuronectidae</taxon>
        <taxon>Pleuronectes</taxon>
    </lineage>
</organism>
<evidence type="ECO:0000313" key="2">
    <source>
        <dbReference type="EMBL" id="CAB1425104.1"/>
    </source>
</evidence>
<gene>
    <name evidence="2" type="ORF">PLEPLA_LOCUS13034</name>
</gene>
<feature type="chain" id="PRO_5040343930" description="Secreted protein" evidence="1">
    <location>
        <begin position="19"/>
        <end position="153"/>
    </location>
</feature>
<protein>
    <recommendedName>
        <fullName evidence="4">Secreted protein</fullName>
    </recommendedName>
</protein>
<name>A0A9N7YI70_PLEPL</name>
<comment type="caution">
    <text evidence="2">The sequence shown here is derived from an EMBL/GenBank/DDBJ whole genome shotgun (WGS) entry which is preliminary data.</text>
</comment>
<keyword evidence="1" id="KW-0732">Signal</keyword>
<evidence type="ECO:0000256" key="1">
    <source>
        <dbReference type="SAM" id="SignalP"/>
    </source>
</evidence>
<sequence length="153" mass="16199">MCGMLSRLLVVHAALILGSNHRAHRYQKGCLGKHSKPESGGPGWRRALVFGLRCNQTGGARTSAHLQEGPTAKKKVPARGLGEAAWALTLPGCRVTTAGAVYTVVWPKGKVSAADRGEQQPDCFHSTSENSNRGDAECASCGCGFLVHSLTPY</sequence>
<proteinExistence type="predicted"/>
<reference evidence="2" key="1">
    <citation type="submission" date="2020-03" db="EMBL/GenBank/DDBJ databases">
        <authorList>
            <person name="Weist P."/>
        </authorList>
    </citation>
    <scope>NUCLEOTIDE SEQUENCE</scope>
</reference>
<keyword evidence="3" id="KW-1185">Reference proteome</keyword>